<organism evidence="1 2">
    <name type="scientific">Pyrodictium occultum</name>
    <dbReference type="NCBI Taxonomy" id="2309"/>
    <lineage>
        <taxon>Archaea</taxon>
        <taxon>Thermoproteota</taxon>
        <taxon>Thermoprotei</taxon>
        <taxon>Desulfurococcales</taxon>
        <taxon>Pyrodictiaceae</taxon>
        <taxon>Pyrodictium</taxon>
    </lineage>
</organism>
<comment type="caution">
    <text evidence="1">The sequence shown here is derived from an EMBL/GenBank/DDBJ whole genome shotgun (WGS) entry which is preliminary data.</text>
</comment>
<reference evidence="1 2" key="1">
    <citation type="submission" date="2015-11" db="EMBL/GenBank/DDBJ databases">
        <title>Genome sequence of Pyrodictium occultum PL-19, a marine hyperthermophilic archaeon isolated from Volcano, Italy.</title>
        <authorList>
            <person name="Utturkar S."/>
            <person name="Huber H."/>
            <person name="Leptihn S."/>
            <person name="Brown S."/>
            <person name="Stetter K.O."/>
            <person name="Podar M."/>
        </authorList>
    </citation>
    <scope>NUCLEOTIDE SEQUENCE [LARGE SCALE GENOMIC DNA]</scope>
    <source>
        <strain evidence="1 2">PL-19</strain>
    </source>
</reference>
<sequence length="156" mass="17003">MGSEKDLESCIAGELGRAAKSIAVLLEAARRLTHASTLWETFEWQRAKRIIAQSIASCLCRILGCRVYMTDLHGGEPSTGLGDKDIDLIIDCPQGPNPSSLEGVAERLAAGMLRSLLGDSPYRVLGVPNIVEVHEASEFLFKKYLERGAPYVARLC</sequence>
<accession>A0A0V8RUR2</accession>
<dbReference type="EMBL" id="LNTB01000001">
    <property type="protein sequence ID" value="KSW11804.1"/>
    <property type="molecule type" value="Genomic_DNA"/>
</dbReference>
<dbReference type="OrthoDB" id="381044at2157"/>
<evidence type="ECO:0000313" key="2">
    <source>
        <dbReference type="Proteomes" id="UP000053352"/>
    </source>
</evidence>
<gene>
    <name evidence="1" type="ORF">CF15_03095</name>
</gene>
<dbReference type="RefSeq" id="WP_058370482.1">
    <property type="nucleotide sequence ID" value="NZ_LNTB01000001.1"/>
</dbReference>
<dbReference type="STRING" id="2309.CF15_03095"/>
<dbReference type="AlphaFoldDB" id="A0A0V8RUR2"/>
<name>A0A0V8RUR2_PYROC</name>
<protein>
    <submittedName>
        <fullName evidence="1">Uncharacterized protein</fullName>
    </submittedName>
</protein>
<proteinExistence type="predicted"/>
<keyword evidence="2" id="KW-1185">Reference proteome</keyword>
<evidence type="ECO:0000313" key="1">
    <source>
        <dbReference type="EMBL" id="KSW11804.1"/>
    </source>
</evidence>
<dbReference type="Proteomes" id="UP000053352">
    <property type="component" value="Unassembled WGS sequence"/>
</dbReference>